<protein>
    <submittedName>
        <fullName evidence="1">DUF4258 domain-containing protein</fullName>
    </submittedName>
</protein>
<comment type="caution">
    <text evidence="1">The sequence shown here is derived from an EMBL/GenBank/DDBJ whole genome shotgun (WGS) entry which is preliminary data.</text>
</comment>
<name>A0AAE4NWE1_9EURY</name>
<accession>A0AAE4NWE1</accession>
<dbReference type="Proteomes" id="UP001245683">
    <property type="component" value="Unassembled WGS sequence"/>
</dbReference>
<evidence type="ECO:0000313" key="1">
    <source>
        <dbReference type="EMBL" id="MDV3104815.1"/>
    </source>
</evidence>
<organism evidence="1 2">
    <name type="scientific">Thermococcus waiotapuensis</name>
    <dbReference type="NCBI Taxonomy" id="90909"/>
    <lineage>
        <taxon>Archaea</taxon>
        <taxon>Methanobacteriati</taxon>
        <taxon>Methanobacteriota</taxon>
        <taxon>Thermococci</taxon>
        <taxon>Thermococcales</taxon>
        <taxon>Thermococcaceae</taxon>
        <taxon>Thermococcus</taxon>
    </lineage>
</organism>
<dbReference type="Pfam" id="PF14076">
    <property type="entry name" value="DUF4258"/>
    <property type="match status" value="1"/>
</dbReference>
<reference evidence="1 2" key="1">
    <citation type="submission" date="2023-08" db="EMBL/GenBank/DDBJ databases">
        <title>Draft genome sequence of Thermococcus waiotapuensis WT1T, a thermophilic sulphur-dependent archaeon from order Thermococcales.</title>
        <authorList>
            <person name="Manners S.H."/>
            <person name="Carere C.R."/>
            <person name="Dhami M.K."/>
            <person name="Dobson R.C.J."/>
            <person name="Stott M.B."/>
        </authorList>
    </citation>
    <scope>NUCLEOTIDE SEQUENCE [LARGE SCALE GENOMIC DNA]</scope>
    <source>
        <strain evidence="1 2">WT1</strain>
    </source>
</reference>
<dbReference type="EMBL" id="JAVDZE010000007">
    <property type="protein sequence ID" value="MDV3104815.1"/>
    <property type="molecule type" value="Genomic_DNA"/>
</dbReference>
<sequence length="84" mass="9725">MHFTDHALERMALYSISPEEVDRTVERPERRFFDVAMGRYVAIGEKNWHSLVVVYEKSGDETTAYRTSKIDKIVETKLSSGEVD</sequence>
<proteinExistence type="predicted"/>
<dbReference type="InterPro" id="IPR025354">
    <property type="entry name" value="DUF4258"/>
</dbReference>
<keyword evidence="2" id="KW-1185">Reference proteome</keyword>
<evidence type="ECO:0000313" key="2">
    <source>
        <dbReference type="Proteomes" id="UP001245683"/>
    </source>
</evidence>
<gene>
    <name evidence="1" type="ORF">RBI02_09760</name>
</gene>
<dbReference type="RefSeq" id="WP_315343478.1">
    <property type="nucleotide sequence ID" value="NZ_JAVDZE010000007.1"/>
</dbReference>
<dbReference type="AlphaFoldDB" id="A0AAE4NWE1"/>